<dbReference type="InterPro" id="IPR001059">
    <property type="entry name" value="Transl_elong_P/YeiP_cen"/>
</dbReference>
<dbReference type="Pfam" id="PF09285">
    <property type="entry name" value="Elong-fact-P_C"/>
    <property type="match status" value="1"/>
</dbReference>
<reference evidence="13 14" key="1">
    <citation type="submission" date="2017-11" db="EMBL/GenBank/DDBJ databases">
        <title>Rhodohalobacter 15182 sp. nov., isolated from a salt lake.</title>
        <authorList>
            <person name="Han S."/>
        </authorList>
    </citation>
    <scope>NUCLEOTIDE SEQUENCE [LARGE SCALE GENOMIC DNA]</scope>
    <source>
        <strain evidence="13 14">15182</strain>
    </source>
</reference>
<dbReference type="PROSITE" id="PS01275">
    <property type="entry name" value="EFP"/>
    <property type="match status" value="1"/>
</dbReference>
<evidence type="ECO:0000256" key="9">
    <source>
        <dbReference type="RuleBase" id="RU004389"/>
    </source>
</evidence>
<dbReference type="OrthoDB" id="9801844at2"/>
<dbReference type="InterPro" id="IPR013185">
    <property type="entry name" value="Transl_elong_KOW-like"/>
</dbReference>
<dbReference type="UniPathway" id="UPA00345"/>
<dbReference type="SUPFAM" id="SSF50104">
    <property type="entry name" value="Translation proteins SH3-like domain"/>
    <property type="match status" value="1"/>
</dbReference>
<dbReference type="Gene3D" id="2.30.30.30">
    <property type="match status" value="1"/>
</dbReference>
<evidence type="ECO:0000313" key="14">
    <source>
        <dbReference type="Proteomes" id="UP000233398"/>
    </source>
</evidence>
<dbReference type="GO" id="GO:0043043">
    <property type="term" value="P:peptide biosynthetic process"/>
    <property type="evidence" value="ECO:0007669"/>
    <property type="project" value="InterPro"/>
</dbReference>
<dbReference type="Pfam" id="PF08207">
    <property type="entry name" value="EFP_N"/>
    <property type="match status" value="1"/>
</dbReference>
<dbReference type="HAMAP" id="MF_00141">
    <property type="entry name" value="EF_P"/>
    <property type="match status" value="1"/>
</dbReference>
<proteinExistence type="inferred from homology"/>
<evidence type="ECO:0000313" key="13">
    <source>
        <dbReference type="EMBL" id="PKD44798.1"/>
    </source>
</evidence>
<dbReference type="GO" id="GO:0005829">
    <property type="term" value="C:cytosol"/>
    <property type="evidence" value="ECO:0007669"/>
    <property type="project" value="UniProtKB-ARBA"/>
</dbReference>
<dbReference type="SUPFAM" id="SSF50249">
    <property type="entry name" value="Nucleic acid-binding proteins"/>
    <property type="match status" value="2"/>
</dbReference>
<evidence type="ECO:0000256" key="6">
    <source>
        <dbReference type="ARBA" id="ARBA00022917"/>
    </source>
</evidence>
<dbReference type="PANTHER" id="PTHR30053:SF12">
    <property type="entry name" value="ELONGATION FACTOR P (EF-P) FAMILY PROTEIN"/>
    <property type="match status" value="1"/>
</dbReference>
<protein>
    <recommendedName>
        <fullName evidence="7 8">Elongation factor P</fullName>
        <shortName evidence="7">EF-P</shortName>
    </recommendedName>
</protein>
<name>A0A2N0VKT2_9BACT</name>
<dbReference type="NCBIfam" id="NF001810">
    <property type="entry name" value="PRK00529.1"/>
    <property type="match status" value="1"/>
</dbReference>
<keyword evidence="14" id="KW-1185">Reference proteome</keyword>
<evidence type="ECO:0000256" key="7">
    <source>
        <dbReference type="HAMAP-Rule" id="MF_00141"/>
    </source>
</evidence>
<dbReference type="InterPro" id="IPR011768">
    <property type="entry name" value="Transl_elongation_fac_P"/>
</dbReference>
<dbReference type="FunFam" id="2.40.50.140:FF:000004">
    <property type="entry name" value="Elongation factor P"/>
    <property type="match status" value="1"/>
</dbReference>
<comment type="subcellular location">
    <subcellularLocation>
        <location evidence="1 7">Cytoplasm</location>
    </subcellularLocation>
</comment>
<evidence type="ECO:0000256" key="3">
    <source>
        <dbReference type="ARBA" id="ARBA00009479"/>
    </source>
</evidence>
<evidence type="ECO:0000259" key="12">
    <source>
        <dbReference type="SMART" id="SM01185"/>
    </source>
</evidence>
<dbReference type="Proteomes" id="UP000233398">
    <property type="component" value="Unassembled WGS sequence"/>
</dbReference>
<keyword evidence="5 7" id="KW-0251">Elongation factor</keyword>
<dbReference type="InterPro" id="IPR015365">
    <property type="entry name" value="Elong-fact-P_C"/>
</dbReference>
<feature type="region of interest" description="Disordered" evidence="10">
    <location>
        <begin position="137"/>
        <end position="156"/>
    </location>
</feature>
<dbReference type="NCBIfam" id="TIGR00038">
    <property type="entry name" value="efp"/>
    <property type="match status" value="1"/>
</dbReference>
<dbReference type="InterPro" id="IPR020599">
    <property type="entry name" value="Transl_elong_fac_P/YeiP"/>
</dbReference>
<keyword evidence="4 7" id="KW-0963">Cytoplasm</keyword>
<dbReference type="Gene3D" id="2.40.50.140">
    <property type="entry name" value="Nucleic acid-binding proteins"/>
    <property type="match status" value="2"/>
</dbReference>
<dbReference type="CDD" id="cd04470">
    <property type="entry name" value="S1_EF-P_repeat_1"/>
    <property type="match status" value="1"/>
</dbReference>
<dbReference type="FunFam" id="2.40.50.140:FF:000009">
    <property type="entry name" value="Elongation factor P"/>
    <property type="match status" value="1"/>
</dbReference>
<comment type="caution">
    <text evidence="13">The sequence shown here is derived from an EMBL/GenBank/DDBJ whole genome shotgun (WGS) entry which is preliminary data.</text>
</comment>
<dbReference type="InterPro" id="IPR008991">
    <property type="entry name" value="Translation_prot_SH3-like_sf"/>
</dbReference>
<dbReference type="InterPro" id="IPR013852">
    <property type="entry name" value="Transl_elong_P/YeiP_CS"/>
</dbReference>
<keyword evidence="6 7" id="KW-0648">Protein biosynthesis</keyword>
<dbReference type="CDD" id="cd05794">
    <property type="entry name" value="S1_EF-P_repeat_2"/>
    <property type="match status" value="1"/>
</dbReference>
<sequence length="191" mass="21265">MGKVSTSDFRPGMNILLDGEIYTIVDFQHVKPGKGGAFVRTKLKGVENEKNIDKTFRSGESVESIRVEKHPYQFLYAEGDMFFFMHQETYEQIPLERKKVENASFITDGQICTLSIDVDNDQVLFAEPPDQIEAEVEDTDPGVRGDTAQGGSKPATISGGAVVQVPLFINKGDLIRVDTRTGEYLERAKSK</sequence>
<dbReference type="GO" id="GO:0003746">
    <property type="term" value="F:translation elongation factor activity"/>
    <property type="evidence" value="ECO:0007669"/>
    <property type="project" value="UniProtKB-UniRule"/>
</dbReference>
<comment type="pathway">
    <text evidence="2 7">Protein biosynthesis; polypeptide chain elongation.</text>
</comment>
<evidence type="ECO:0000256" key="4">
    <source>
        <dbReference type="ARBA" id="ARBA00022490"/>
    </source>
</evidence>
<comment type="function">
    <text evidence="7">Involved in peptide bond synthesis. Stimulates efficient translation and peptide-bond synthesis on native or reconstituted 70S ribosomes in vitro. Probably functions indirectly by altering the affinity of the ribosome for aminoacyl-tRNA, thus increasing their reactivity as acceptors for peptidyl transferase.</text>
</comment>
<dbReference type="Pfam" id="PF01132">
    <property type="entry name" value="EFP"/>
    <property type="match status" value="1"/>
</dbReference>
<evidence type="ECO:0000256" key="1">
    <source>
        <dbReference type="ARBA" id="ARBA00004496"/>
    </source>
</evidence>
<evidence type="ECO:0000256" key="8">
    <source>
        <dbReference type="NCBIfam" id="TIGR00038"/>
    </source>
</evidence>
<organism evidence="13 14">
    <name type="scientific">Rhodohalobacter barkolensis</name>
    <dbReference type="NCBI Taxonomy" id="2053187"/>
    <lineage>
        <taxon>Bacteria</taxon>
        <taxon>Pseudomonadati</taxon>
        <taxon>Balneolota</taxon>
        <taxon>Balneolia</taxon>
        <taxon>Balneolales</taxon>
        <taxon>Balneolaceae</taxon>
        <taxon>Rhodohalobacter</taxon>
    </lineage>
</organism>
<dbReference type="SMART" id="SM00841">
    <property type="entry name" value="Elong-fact-P_C"/>
    <property type="match status" value="1"/>
</dbReference>
<feature type="domain" description="Elongation factor P C-terminal" evidence="11">
    <location>
        <begin position="132"/>
        <end position="187"/>
    </location>
</feature>
<dbReference type="PIRSF" id="PIRSF005901">
    <property type="entry name" value="EF-P"/>
    <property type="match status" value="1"/>
</dbReference>
<feature type="domain" description="Translation elongation factor P/YeiP central" evidence="12">
    <location>
        <begin position="69"/>
        <end position="124"/>
    </location>
</feature>
<dbReference type="AlphaFoldDB" id="A0A2N0VKT2"/>
<dbReference type="InterPro" id="IPR014722">
    <property type="entry name" value="Rib_uL2_dom2"/>
</dbReference>
<dbReference type="PANTHER" id="PTHR30053">
    <property type="entry name" value="ELONGATION FACTOR P"/>
    <property type="match status" value="1"/>
</dbReference>
<evidence type="ECO:0000256" key="2">
    <source>
        <dbReference type="ARBA" id="ARBA00004815"/>
    </source>
</evidence>
<evidence type="ECO:0000256" key="5">
    <source>
        <dbReference type="ARBA" id="ARBA00022768"/>
    </source>
</evidence>
<evidence type="ECO:0000259" key="11">
    <source>
        <dbReference type="SMART" id="SM00841"/>
    </source>
</evidence>
<dbReference type="EMBL" id="PISP01000001">
    <property type="protein sequence ID" value="PKD44798.1"/>
    <property type="molecule type" value="Genomic_DNA"/>
</dbReference>
<dbReference type="FunFam" id="2.30.30.30:FF:000003">
    <property type="entry name" value="Elongation factor P"/>
    <property type="match status" value="1"/>
</dbReference>
<comment type="similarity">
    <text evidence="3 7 9">Belongs to the elongation factor P family.</text>
</comment>
<dbReference type="InterPro" id="IPR012340">
    <property type="entry name" value="NA-bd_OB-fold"/>
</dbReference>
<gene>
    <name evidence="7 13" type="primary">efp</name>
    <name evidence="13" type="ORF">CWD77_04865</name>
</gene>
<evidence type="ECO:0000256" key="10">
    <source>
        <dbReference type="SAM" id="MobiDB-lite"/>
    </source>
</evidence>
<accession>A0A2N0VKT2</accession>
<dbReference type="SMART" id="SM01185">
    <property type="entry name" value="EFP"/>
    <property type="match status" value="1"/>
</dbReference>
<dbReference type="RefSeq" id="WP_101072086.1">
    <property type="nucleotide sequence ID" value="NZ_PISP01000001.1"/>
</dbReference>